<dbReference type="NCBIfam" id="TIGR00262">
    <property type="entry name" value="trpA"/>
    <property type="match status" value="1"/>
</dbReference>
<name>A0ABS6F3U3_9CLOT</name>
<dbReference type="PANTHER" id="PTHR43406">
    <property type="entry name" value="TRYPTOPHAN SYNTHASE, ALPHA CHAIN"/>
    <property type="match status" value="1"/>
</dbReference>
<evidence type="ECO:0000256" key="2">
    <source>
        <dbReference type="ARBA" id="ARBA00023239"/>
    </source>
</evidence>
<dbReference type="Proteomes" id="UP000736583">
    <property type="component" value="Unassembled WGS sequence"/>
</dbReference>
<keyword evidence="2 4" id="KW-0456">Lyase</keyword>
<dbReference type="CDD" id="cd04724">
    <property type="entry name" value="Tryptophan_synthase_alpha"/>
    <property type="match status" value="1"/>
</dbReference>
<evidence type="ECO:0000256" key="3">
    <source>
        <dbReference type="RuleBase" id="RU003662"/>
    </source>
</evidence>
<evidence type="ECO:0000313" key="4">
    <source>
        <dbReference type="EMBL" id="MBU5592539.1"/>
    </source>
</evidence>
<dbReference type="EC" id="4.2.1.20" evidence="4"/>
<accession>A0ABS6F3U3</accession>
<protein>
    <submittedName>
        <fullName evidence="4">Tryptophan synthase subunit alpha</fullName>
        <ecNumber evidence="4">4.2.1.20</ecNumber>
    </submittedName>
</protein>
<comment type="caution">
    <text evidence="4">The sequence shown here is derived from an EMBL/GenBank/DDBJ whole genome shotgun (WGS) entry which is preliminary data.</text>
</comment>
<sequence>MDRIWENLKNKKALTVFLTAAYPNKERFFEIVDLMAKNSVDVLEIGIPVEDPFLDGETIAKTHEKALENGFNEKELKEILKTLREKYPELMVVIMTYKIGIEKYNLLSMKEYYDALLCPEEALTLENVNLINIYNEEMSLEEIKSRLKYNSAFAYVVSGVGKTGGTEKMPEKYKHTMKVIREISEIPIQIGFGVNKVEDATAVINSGADGVIIGSEFIRKVNSGSDEEIVKFINEMSSAITKAHTK</sequence>
<comment type="similarity">
    <text evidence="3">Belongs to the TrpA family.</text>
</comment>
<dbReference type="EMBL" id="JAHLQL010000004">
    <property type="protein sequence ID" value="MBU5592539.1"/>
    <property type="molecule type" value="Genomic_DNA"/>
</dbReference>
<evidence type="ECO:0000256" key="1">
    <source>
        <dbReference type="ARBA" id="ARBA00022605"/>
    </source>
</evidence>
<keyword evidence="5" id="KW-1185">Reference proteome</keyword>
<dbReference type="Pfam" id="PF00290">
    <property type="entry name" value="Trp_syntA"/>
    <property type="match status" value="1"/>
</dbReference>
<evidence type="ECO:0000313" key="5">
    <source>
        <dbReference type="Proteomes" id="UP000736583"/>
    </source>
</evidence>
<dbReference type="InterPro" id="IPR002028">
    <property type="entry name" value="Trp_synthase_suA"/>
</dbReference>
<reference evidence="4 5" key="1">
    <citation type="submission" date="2021-06" db="EMBL/GenBank/DDBJ databases">
        <authorList>
            <person name="Sun Q."/>
            <person name="Li D."/>
        </authorList>
    </citation>
    <scope>NUCLEOTIDE SEQUENCE [LARGE SCALE GENOMIC DNA]</scope>
    <source>
        <strain evidence="4 5">MSJ-4</strain>
    </source>
</reference>
<dbReference type="RefSeq" id="WP_216457311.1">
    <property type="nucleotide sequence ID" value="NZ_JAHLQL010000004.1"/>
</dbReference>
<organism evidence="4 5">
    <name type="scientific">Clostridium simiarum</name>
    <dbReference type="NCBI Taxonomy" id="2841506"/>
    <lineage>
        <taxon>Bacteria</taxon>
        <taxon>Bacillati</taxon>
        <taxon>Bacillota</taxon>
        <taxon>Clostridia</taxon>
        <taxon>Eubacteriales</taxon>
        <taxon>Clostridiaceae</taxon>
        <taxon>Clostridium</taxon>
    </lineage>
</organism>
<keyword evidence="1" id="KW-0028">Amino-acid biosynthesis</keyword>
<dbReference type="GO" id="GO:0004834">
    <property type="term" value="F:tryptophan synthase activity"/>
    <property type="evidence" value="ECO:0007669"/>
    <property type="project" value="UniProtKB-EC"/>
</dbReference>
<proteinExistence type="inferred from homology"/>
<dbReference type="PANTHER" id="PTHR43406:SF1">
    <property type="entry name" value="TRYPTOPHAN SYNTHASE ALPHA CHAIN, CHLOROPLASTIC"/>
    <property type="match status" value="1"/>
</dbReference>
<gene>
    <name evidence="4" type="primary">trpA</name>
    <name evidence="4" type="ORF">KQI89_12310</name>
</gene>